<dbReference type="InterPro" id="IPR036249">
    <property type="entry name" value="Thioredoxin-like_sf"/>
</dbReference>
<dbReference type="Gene3D" id="3.40.30.10">
    <property type="entry name" value="Glutaredoxin"/>
    <property type="match status" value="1"/>
</dbReference>
<reference evidence="2 3" key="2">
    <citation type="submission" date="2016-06" db="EMBL/GenBank/DDBJ databases">
        <title>Pedobacter psychrophilus sp. nov., isolated from Antarctic fragmentary rock.</title>
        <authorList>
            <person name="Svec P."/>
        </authorList>
    </citation>
    <scope>NUCLEOTIDE SEQUENCE [LARGE SCALE GENOMIC DNA]</scope>
    <source>
        <strain evidence="2 3">CCM 8644</strain>
    </source>
</reference>
<dbReference type="InterPro" id="IPR000866">
    <property type="entry name" value="AhpC/TSA"/>
</dbReference>
<dbReference type="SUPFAM" id="SSF52833">
    <property type="entry name" value="Thioredoxin-like"/>
    <property type="match status" value="1"/>
</dbReference>
<dbReference type="OrthoDB" id="616241at2"/>
<evidence type="ECO:0000259" key="1">
    <source>
        <dbReference type="PROSITE" id="PS51352"/>
    </source>
</evidence>
<comment type="caution">
    <text evidence="2">The sequence shown here is derived from an EMBL/GenBank/DDBJ whole genome shotgun (WGS) entry which is preliminary data.</text>
</comment>
<dbReference type="GO" id="GO:0016491">
    <property type="term" value="F:oxidoreductase activity"/>
    <property type="evidence" value="ECO:0007669"/>
    <property type="project" value="InterPro"/>
</dbReference>
<dbReference type="Proteomes" id="UP000078459">
    <property type="component" value="Unassembled WGS sequence"/>
</dbReference>
<dbReference type="STRING" id="1826909.A5893_13750"/>
<dbReference type="Pfam" id="PF00578">
    <property type="entry name" value="AhpC-TSA"/>
    <property type="match status" value="1"/>
</dbReference>
<evidence type="ECO:0000313" key="3">
    <source>
        <dbReference type="Proteomes" id="UP000078459"/>
    </source>
</evidence>
<dbReference type="PANTHER" id="PTHR42852">
    <property type="entry name" value="THIOL:DISULFIDE INTERCHANGE PROTEIN DSBE"/>
    <property type="match status" value="1"/>
</dbReference>
<reference evidence="2 3" key="1">
    <citation type="submission" date="2016-04" db="EMBL/GenBank/DDBJ databases">
        <authorList>
            <person name="Evans L.H."/>
            <person name="Alamgir A."/>
            <person name="Owens N."/>
            <person name="Weber N.D."/>
            <person name="Virtaneva K."/>
            <person name="Barbian K."/>
            <person name="Babar A."/>
            <person name="Rosenke K."/>
        </authorList>
    </citation>
    <scope>NUCLEOTIDE SEQUENCE [LARGE SCALE GENOMIC DNA]</scope>
    <source>
        <strain evidence="2 3">CCM 8644</strain>
    </source>
</reference>
<dbReference type="CDD" id="cd02966">
    <property type="entry name" value="TlpA_like_family"/>
    <property type="match status" value="1"/>
</dbReference>
<dbReference type="InterPro" id="IPR013766">
    <property type="entry name" value="Thioredoxin_domain"/>
</dbReference>
<dbReference type="AlphaFoldDB" id="A0A179DBQ6"/>
<evidence type="ECO:0000313" key="2">
    <source>
        <dbReference type="EMBL" id="OAQ38485.1"/>
    </source>
</evidence>
<dbReference type="InterPro" id="IPR050553">
    <property type="entry name" value="Thioredoxin_ResA/DsbE_sf"/>
</dbReference>
<keyword evidence="3" id="KW-1185">Reference proteome</keyword>
<gene>
    <name evidence="2" type="ORF">A5893_13750</name>
</gene>
<dbReference type="RefSeq" id="WP_068823256.1">
    <property type="nucleotide sequence ID" value="NZ_LWHJ01000030.1"/>
</dbReference>
<feature type="domain" description="Thioredoxin" evidence="1">
    <location>
        <begin position="249"/>
        <end position="406"/>
    </location>
</feature>
<dbReference type="EMBL" id="LWHJ01000030">
    <property type="protein sequence ID" value="OAQ38485.1"/>
    <property type="molecule type" value="Genomic_DNA"/>
</dbReference>
<organism evidence="2 3">
    <name type="scientific">Pedobacter psychrophilus</name>
    <dbReference type="NCBI Taxonomy" id="1826909"/>
    <lineage>
        <taxon>Bacteria</taxon>
        <taxon>Pseudomonadati</taxon>
        <taxon>Bacteroidota</taxon>
        <taxon>Sphingobacteriia</taxon>
        <taxon>Sphingobacteriales</taxon>
        <taxon>Sphingobacteriaceae</taxon>
        <taxon>Pedobacter</taxon>
    </lineage>
</organism>
<protein>
    <submittedName>
        <fullName evidence="2">Redoxin</fullName>
    </submittedName>
</protein>
<sequence length="414" mass="46414">MKSPIKYILISLFTIIIINSCDKPSNKLQAGIWRGALITESGAEIPFNFDVVDSEGKYYIEIINSSERLKVDEITHLGDSIHIKLPLFDSEINGTLVDGKIDGIWTKHLANKDAQMTFYAQAGSAWRIKEKAMQPTVDVSGRWETTFISADKTDTTQAVGEFVQNQSKVTGTFLTTTGDYRYLEGMVEDNKLVLSTFDGSHAFLFTSTINPDSTMSDGKFYSGFSSIDNFTAKRNEKAILPDAYGFTFLKDTTKQIAFTFPNLEGKKISLSDSKFKNKVVILQLLGSWCPNCMDESAFLTKFYDKYHDKGVEIIGLAYERTKDFEKSKTNLEGLKKRFDIKYDILVTGYTNDKGEAAKSLPMLNKIAAFPTMIVIDKKGNVRKIHTGFSGPGTGNHYVEFVNEFDKLIDDLLAK</sequence>
<dbReference type="PANTHER" id="PTHR42852:SF13">
    <property type="entry name" value="PROTEIN DIPZ"/>
    <property type="match status" value="1"/>
</dbReference>
<dbReference type="PROSITE" id="PS51352">
    <property type="entry name" value="THIOREDOXIN_2"/>
    <property type="match status" value="1"/>
</dbReference>
<proteinExistence type="predicted"/>
<accession>A0A179DBQ6</accession>
<dbReference type="GO" id="GO:0016209">
    <property type="term" value="F:antioxidant activity"/>
    <property type="evidence" value="ECO:0007669"/>
    <property type="project" value="InterPro"/>
</dbReference>
<name>A0A179DBQ6_9SPHI</name>